<feature type="compositionally biased region" description="Low complexity" evidence="1">
    <location>
        <begin position="31"/>
        <end position="62"/>
    </location>
</feature>
<dbReference type="Proteomes" id="UP000204095">
    <property type="component" value="Segment"/>
</dbReference>
<feature type="region of interest" description="Disordered" evidence="1">
    <location>
        <begin position="26"/>
        <end position="62"/>
    </location>
</feature>
<proteinExistence type="predicted"/>
<reference evidence="2 3" key="1">
    <citation type="journal article" date="2007" name="Virology">
        <title>Sequence and annotation of the 314-kb MT325 and the 321-kb FR483 viruses that infect Chlorella Pbi.</title>
        <authorList>
            <person name="Fitzgerald L.A."/>
            <person name="Graves M.V."/>
            <person name="Li X."/>
            <person name="Feldblyum T."/>
            <person name="Hartigan J."/>
            <person name="Van Etten J.L."/>
        </authorList>
    </citation>
    <scope>NUCLEOTIDE SEQUENCE [LARGE SCALE GENOMIC DNA]</scope>
    <source>
        <strain evidence="2 3">FR483</strain>
    </source>
</reference>
<evidence type="ECO:0000313" key="2">
    <source>
        <dbReference type="EMBL" id="ABT15911.1"/>
    </source>
</evidence>
<sequence>MWRPPSSSTLLTLCIWRPRRRLGFPSPPSFSRPSSARSLCGTRASSMPRSPLSPTSTSISQSSWQLLLCPM</sequence>
<evidence type="ECO:0000256" key="1">
    <source>
        <dbReference type="SAM" id="MobiDB-lite"/>
    </source>
</evidence>
<organismHost>
    <name type="scientific">Paramecium bursaria</name>
    <dbReference type="NCBI Taxonomy" id="74790"/>
</organismHost>
<gene>
    <name evidence="2" type="primary">n626L</name>
    <name evidence="2" type="ORF">FR483_n626L</name>
</gene>
<dbReference type="KEGG" id="vg:5469787"/>
<name>A7J7Y0_PBCVF</name>
<dbReference type="GeneID" id="5469787"/>
<evidence type="ECO:0000313" key="3">
    <source>
        <dbReference type="Proteomes" id="UP000204095"/>
    </source>
</evidence>
<dbReference type="RefSeq" id="YP_001426258.1">
    <property type="nucleotide sequence ID" value="NC_008603.1"/>
</dbReference>
<organism evidence="2 3">
    <name type="scientific">Paramecium bursaria Chlorella virus FR483</name>
    <name type="common">PBCV-FR483</name>
    <dbReference type="NCBI Taxonomy" id="399781"/>
    <lineage>
        <taxon>Viruses</taxon>
        <taxon>Varidnaviria</taxon>
        <taxon>Bamfordvirae</taxon>
        <taxon>Nucleocytoviricota</taxon>
        <taxon>Megaviricetes</taxon>
        <taxon>Algavirales</taxon>
        <taxon>Phycodnaviridae</taxon>
        <taxon>Chlorovirus</taxon>
        <taxon>Chlorovirus conductrix</taxon>
        <taxon>Paramecium bursaria Chlorella virus A1</taxon>
    </lineage>
</organism>
<accession>A7J7Y0</accession>
<dbReference type="EMBL" id="DQ890022">
    <property type="protein sequence ID" value="ABT15911.1"/>
    <property type="molecule type" value="Genomic_DNA"/>
</dbReference>
<protein>
    <submittedName>
        <fullName evidence="2">Uncharacterized protein n626L</fullName>
    </submittedName>
</protein>